<dbReference type="InterPro" id="IPR020084">
    <property type="entry name" value="NUDIX_hydrolase_CS"/>
</dbReference>
<dbReference type="PROSITE" id="PS51462">
    <property type="entry name" value="NUDIX"/>
    <property type="match status" value="1"/>
</dbReference>
<dbReference type="PROSITE" id="PS00893">
    <property type="entry name" value="NUDIX_BOX"/>
    <property type="match status" value="1"/>
</dbReference>
<name>A0ABV1T5G0_9ACTN</name>
<evidence type="ECO:0000256" key="1">
    <source>
        <dbReference type="ARBA" id="ARBA00001946"/>
    </source>
</evidence>
<dbReference type="EMBL" id="JBEOZY010000060">
    <property type="protein sequence ID" value="MER6169228.1"/>
    <property type="molecule type" value="Genomic_DNA"/>
</dbReference>
<evidence type="ECO:0000313" key="6">
    <source>
        <dbReference type="EMBL" id="MER6169228.1"/>
    </source>
</evidence>
<keyword evidence="7" id="KW-1185">Reference proteome</keyword>
<dbReference type="EC" id="3.6.-.-" evidence="6"/>
<comment type="cofactor">
    <cofactor evidence="1">
        <name>Mg(2+)</name>
        <dbReference type="ChEBI" id="CHEBI:18420"/>
    </cofactor>
</comment>
<organism evidence="6 7">
    <name type="scientific">Streptomyces violaceorubidus</name>
    <dbReference type="NCBI Taxonomy" id="284042"/>
    <lineage>
        <taxon>Bacteria</taxon>
        <taxon>Bacillati</taxon>
        <taxon>Actinomycetota</taxon>
        <taxon>Actinomycetes</taxon>
        <taxon>Kitasatosporales</taxon>
        <taxon>Streptomycetaceae</taxon>
        <taxon>Streptomyces</taxon>
    </lineage>
</organism>
<keyword evidence="3 4" id="KW-0378">Hydrolase</keyword>
<dbReference type="Pfam" id="PF00293">
    <property type="entry name" value="NUDIX"/>
    <property type="match status" value="1"/>
</dbReference>
<protein>
    <submittedName>
        <fullName evidence="6">NUDIX hydrolase</fullName>
        <ecNumber evidence="6">3.6.-.-</ecNumber>
    </submittedName>
</protein>
<evidence type="ECO:0000256" key="4">
    <source>
        <dbReference type="RuleBase" id="RU003476"/>
    </source>
</evidence>
<reference evidence="6 7" key="1">
    <citation type="submission" date="2024-06" db="EMBL/GenBank/DDBJ databases">
        <title>The Natural Products Discovery Center: Release of the First 8490 Sequenced Strains for Exploring Actinobacteria Biosynthetic Diversity.</title>
        <authorList>
            <person name="Kalkreuter E."/>
            <person name="Kautsar S.A."/>
            <person name="Yang D."/>
            <person name="Bader C.D."/>
            <person name="Teijaro C.N."/>
            <person name="Fluegel L."/>
            <person name="Davis C.M."/>
            <person name="Simpson J.R."/>
            <person name="Lauterbach L."/>
            <person name="Steele A.D."/>
            <person name="Gui C."/>
            <person name="Meng S."/>
            <person name="Li G."/>
            <person name="Viehrig K."/>
            <person name="Ye F."/>
            <person name="Su P."/>
            <person name="Kiefer A.F."/>
            <person name="Nichols A."/>
            <person name="Cepeda A.J."/>
            <person name="Yan W."/>
            <person name="Fan B."/>
            <person name="Jiang Y."/>
            <person name="Adhikari A."/>
            <person name="Zheng C.-J."/>
            <person name="Schuster L."/>
            <person name="Cowan T.M."/>
            <person name="Smanski M.J."/>
            <person name="Chevrette M.G."/>
            <person name="De Carvalho L.P.S."/>
            <person name="Shen B."/>
        </authorList>
    </citation>
    <scope>NUCLEOTIDE SEQUENCE [LARGE SCALE GENOMIC DNA]</scope>
    <source>
        <strain evidence="6 7">NPDC001615</strain>
    </source>
</reference>
<proteinExistence type="inferred from homology"/>
<dbReference type="PANTHER" id="PTHR43046:SF14">
    <property type="entry name" value="MUTT_NUDIX FAMILY PROTEIN"/>
    <property type="match status" value="1"/>
</dbReference>
<dbReference type="CDD" id="cd02883">
    <property type="entry name" value="NUDIX_Hydrolase"/>
    <property type="match status" value="1"/>
</dbReference>
<dbReference type="SUPFAM" id="SSF55811">
    <property type="entry name" value="Nudix"/>
    <property type="match status" value="1"/>
</dbReference>
<evidence type="ECO:0000256" key="2">
    <source>
        <dbReference type="ARBA" id="ARBA00005582"/>
    </source>
</evidence>
<feature type="domain" description="Nudix hydrolase" evidence="5">
    <location>
        <begin position="33"/>
        <end position="159"/>
    </location>
</feature>
<dbReference type="InterPro" id="IPR020476">
    <property type="entry name" value="Nudix_hydrolase"/>
</dbReference>
<dbReference type="InterPro" id="IPR000086">
    <property type="entry name" value="NUDIX_hydrolase_dom"/>
</dbReference>
<comment type="caution">
    <text evidence="6">The sequence shown here is derived from an EMBL/GenBank/DDBJ whole genome shotgun (WGS) entry which is preliminary data.</text>
</comment>
<sequence>MAGAENRPLATDGRGNALIAFTWEDEATPPGDAPLPAALVALWCAGRVLMVFDRYRQSWELPGGRIEQGESPRQAALRELMEESGQEPDGPLRFVGYAKFVLAPDQRVEYLAVFAGHCAGARDFQANEETAAVHWWDPHEAPPGHVQHLDAYLAELTRSPSGSPHPG</sequence>
<dbReference type="InterPro" id="IPR015797">
    <property type="entry name" value="NUDIX_hydrolase-like_dom_sf"/>
</dbReference>
<gene>
    <name evidence="6" type="ORF">ABT188_32550</name>
</gene>
<dbReference type="PANTHER" id="PTHR43046">
    <property type="entry name" value="GDP-MANNOSE MANNOSYL HYDROLASE"/>
    <property type="match status" value="1"/>
</dbReference>
<evidence type="ECO:0000313" key="7">
    <source>
        <dbReference type="Proteomes" id="UP001496720"/>
    </source>
</evidence>
<evidence type="ECO:0000259" key="5">
    <source>
        <dbReference type="PROSITE" id="PS51462"/>
    </source>
</evidence>
<dbReference type="GO" id="GO:0016787">
    <property type="term" value="F:hydrolase activity"/>
    <property type="evidence" value="ECO:0007669"/>
    <property type="project" value="UniProtKB-KW"/>
</dbReference>
<dbReference type="Gene3D" id="3.90.79.10">
    <property type="entry name" value="Nucleoside Triphosphate Pyrophosphohydrolase"/>
    <property type="match status" value="1"/>
</dbReference>
<accession>A0ABV1T5G0</accession>
<dbReference type="PRINTS" id="PR00502">
    <property type="entry name" value="NUDIXFAMILY"/>
</dbReference>
<dbReference type="Proteomes" id="UP001496720">
    <property type="component" value="Unassembled WGS sequence"/>
</dbReference>
<dbReference type="RefSeq" id="WP_352150419.1">
    <property type="nucleotide sequence ID" value="NZ_JBEOZY010000060.1"/>
</dbReference>
<evidence type="ECO:0000256" key="3">
    <source>
        <dbReference type="ARBA" id="ARBA00022801"/>
    </source>
</evidence>
<comment type="similarity">
    <text evidence="2 4">Belongs to the Nudix hydrolase family.</text>
</comment>